<dbReference type="EMBL" id="CP073720">
    <property type="protein sequence ID" value="UWP86242.1"/>
    <property type="molecule type" value="Genomic_DNA"/>
</dbReference>
<evidence type="ECO:0000313" key="2">
    <source>
        <dbReference type="Proteomes" id="UP001059617"/>
    </source>
</evidence>
<evidence type="ECO:0008006" key="3">
    <source>
        <dbReference type="Google" id="ProtNLM"/>
    </source>
</evidence>
<reference evidence="1" key="2">
    <citation type="submission" date="2022-09" db="EMBL/GenBank/DDBJ databases">
        <title>Biosynthetic gene clusters of Dactylosporangioum fulvum.</title>
        <authorList>
            <person name="Caradec T."/>
        </authorList>
    </citation>
    <scope>NUCLEOTIDE SEQUENCE</scope>
    <source>
        <strain evidence="1">NRRL B-16292</strain>
    </source>
</reference>
<proteinExistence type="predicted"/>
<dbReference type="Proteomes" id="UP001059617">
    <property type="component" value="Chromosome"/>
</dbReference>
<sequence length="84" mass="8929">MVGHPAVRAARTAYARGDVLFQYVLALSTQSGPVPAGLSRPISIDEGNQVLNAVAAAGWELVTASAFGRPDSATADVMYVWRRR</sequence>
<evidence type="ECO:0000313" key="1">
    <source>
        <dbReference type="EMBL" id="UWP86242.1"/>
    </source>
</evidence>
<organism evidence="1 2">
    <name type="scientific">Dactylosporangium fulvum</name>
    <dbReference type="NCBI Taxonomy" id="53359"/>
    <lineage>
        <taxon>Bacteria</taxon>
        <taxon>Bacillati</taxon>
        <taxon>Actinomycetota</taxon>
        <taxon>Actinomycetes</taxon>
        <taxon>Micromonosporales</taxon>
        <taxon>Micromonosporaceae</taxon>
        <taxon>Dactylosporangium</taxon>
    </lineage>
</organism>
<keyword evidence="2" id="KW-1185">Reference proteome</keyword>
<name>A0ABY5W816_9ACTN</name>
<dbReference type="RefSeq" id="WP_259865355.1">
    <property type="nucleotide sequence ID" value="NZ_BAAAST010000018.1"/>
</dbReference>
<reference evidence="1" key="1">
    <citation type="submission" date="2021-04" db="EMBL/GenBank/DDBJ databases">
        <authorList>
            <person name="Hartkoorn R.C."/>
            <person name="Beaudoing E."/>
            <person name="Hot D."/>
        </authorList>
    </citation>
    <scope>NUCLEOTIDE SEQUENCE</scope>
    <source>
        <strain evidence="1">NRRL B-16292</strain>
    </source>
</reference>
<protein>
    <recommendedName>
        <fullName evidence="3">DUF4177 domain-containing protein</fullName>
    </recommendedName>
</protein>
<gene>
    <name evidence="1" type="ORF">Dfulv_19160</name>
</gene>
<accession>A0ABY5W816</accession>